<dbReference type="PANTHER" id="PTHR12276">
    <property type="entry name" value="EPSIN/ENT-RELATED"/>
    <property type="match status" value="1"/>
</dbReference>
<evidence type="ECO:0000256" key="4">
    <source>
        <dbReference type="ARBA" id="ARBA00023329"/>
    </source>
</evidence>
<dbReference type="GO" id="GO:0005886">
    <property type="term" value="C:plasma membrane"/>
    <property type="evidence" value="ECO:0007669"/>
    <property type="project" value="TreeGrafter"/>
</dbReference>
<dbReference type="GO" id="GO:0005794">
    <property type="term" value="C:Golgi apparatus"/>
    <property type="evidence" value="ECO:0007669"/>
    <property type="project" value="UniProtKB-SubCell"/>
</dbReference>
<dbReference type="SMART" id="SM00273">
    <property type="entry name" value="ENTH"/>
    <property type="match status" value="1"/>
</dbReference>
<dbReference type="PANTHER" id="PTHR12276:SF95">
    <property type="entry name" value="ENTH_VHS FAMILY PROTEIN"/>
    <property type="match status" value="1"/>
</dbReference>
<dbReference type="SUPFAM" id="SSF48464">
    <property type="entry name" value="ENTH/VHS domain"/>
    <property type="match status" value="1"/>
</dbReference>
<sequence length="338" mass="38322">MFLSEIKKQASSFLQEKYKSARLAWTDVTQAEILTEEATNGEPWGPDTKTMTRISEASFDMDDYGRIADVLHRRLRSVNFKEWRQSYKSLVVLEFLLTHGPEDLFEEFHCDTNVIRELGKFNYVDERGFNWGSCMQKKSEKILKLLSNEDQLKEARAKALKISQEIKGFGNLIVSPSSSSPSSSKSFGSSSFGSCSSNSPTWNVQDGPNNQEIQYKMANEPLENLRKGSEKKGLEGLHLWNSPIEENGSLLESTNEDEVEYKIGSSTRFSSHIFGSTNQSKSYRRIIPQRSISDACKVTKKIERQMSLGNLVNRKTENYNMVEDSETAIADFVRGSVL</sequence>
<dbReference type="GO" id="GO:0030276">
    <property type="term" value="F:clathrin binding"/>
    <property type="evidence" value="ECO:0007669"/>
    <property type="project" value="TreeGrafter"/>
</dbReference>
<comment type="caution">
    <text evidence="6">The sequence shown here is derived from an EMBL/GenBank/DDBJ whole genome shotgun (WGS) entry which is preliminary data.</text>
</comment>
<keyword evidence="3" id="KW-0333">Golgi apparatus</keyword>
<evidence type="ECO:0000313" key="7">
    <source>
        <dbReference type="Proteomes" id="UP000092600"/>
    </source>
</evidence>
<dbReference type="AlphaFoldDB" id="A0A199URH7"/>
<evidence type="ECO:0000256" key="1">
    <source>
        <dbReference type="ARBA" id="ARBA00004132"/>
    </source>
</evidence>
<evidence type="ECO:0000256" key="3">
    <source>
        <dbReference type="ARBA" id="ARBA00023034"/>
    </source>
</evidence>
<dbReference type="InterPro" id="IPR013809">
    <property type="entry name" value="ENTH"/>
</dbReference>
<dbReference type="EMBL" id="LSRQ01005555">
    <property type="protein sequence ID" value="OAY67359.1"/>
    <property type="molecule type" value="Genomic_DNA"/>
</dbReference>
<dbReference type="GO" id="GO:0006897">
    <property type="term" value="P:endocytosis"/>
    <property type="evidence" value="ECO:0007669"/>
    <property type="project" value="TreeGrafter"/>
</dbReference>
<keyword evidence="4" id="KW-0968">Cytoplasmic vesicle</keyword>
<reference evidence="6 7" key="1">
    <citation type="journal article" date="2016" name="DNA Res.">
        <title>The draft genome of MD-2 pineapple using hybrid error correction of long reads.</title>
        <authorList>
            <person name="Redwan R.M."/>
            <person name="Saidin A."/>
            <person name="Kumar S.V."/>
        </authorList>
    </citation>
    <scope>NUCLEOTIDE SEQUENCE [LARGE SCALE GENOMIC DNA]</scope>
    <source>
        <strain evidence="7">cv. MD2</strain>
        <tissue evidence="6">Leaf</tissue>
    </source>
</reference>
<dbReference type="Proteomes" id="UP000092600">
    <property type="component" value="Unassembled WGS sequence"/>
</dbReference>
<organism evidence="6 7">
    <name type="scientific">Ananas comosus</name>
    <name type="common">Pineapple</name>
    <name type="synonym">Ananas ananas</name>
    <dbReference type="NCBI Taxonomy" id="4615"/>
    <lineage>
        <taxon>Eukaryota</taxon>
        <taxon>Viridiplantae</taxon>
        <taxon>Streptophyta</taxon>
        <taxon>Embryophyta</taxon>
        <taxon>Tracheophyta</taxon>
        <taxon>Spermatophyta</taxon>
        <taxon>Magnoliopsida</taxon>
        <taxon>Liliopsida</taxon>
        <taxon>Poales</taxon>
        <taxon>Bromeliaceae</taxon>
        <taxon>Bromelioideae</taxon>
        <taxon>Ananas</taxon>
    </lineage>
</organism>
<dbReference type="Pfam" id="PF01417">
    <property type="entry name" value="ENTH"/>
    <property type="match status" value="1"/>
</dbReference>
<evidence type="ECO:0000256" key="2">
    <source>
        <dbReference type="ARBA" id="ARBA00004555"/>
    </source>
</evidence>
<dbReference type="Gene3D" id="1.25.40.90">
    <property type="match status" value="1"/>
</dbReference>
<evidence type="ECO:0000313" key="6">
    <source>
        <dbReference type="EMBL" id="OAY67359.1"/>
    </source>
</evidence>
<dbReference type="GO" id="GO:0005543">
    <property type="term" value="F:phospholipid binding"/>
    <property type="evidence" value="ECO:0007669"/>
    <property type="project" value="TreeGrafter"/>
</dbReference>
<feature type="domain" description="ENTH" evidence="5">
    <location>
        <begin position="23"/>
        <end position="156"/>
    </location>
</feature>
<dbReference type="InterPro" id="IPR008942">
    <property type="entry name" value="ENTH_VHS"/>
</dbReference>
<proteinExistence type="predicted"/>
<dbReference type="GO" id="GO:0030125">
    <property type="term" value="C:clathrin vesicle coat"/>
    <property type="evidence" value="ECO:0007669"/>
    <property type="project" value="TreeGrafter"/>
</dbReference>
<feature type="non-terminal residue" evidence="6">
    <location>
        <position position="338"/>
    </location>
</feature>
<dbReference type="GO" id="GO:0005768">
    <property type="term" value="C:endosome"/>
    <property type="evidence" value="ECO:0007669"/>
    <property type="project" value="TreeGrafter"/>
</dbReference>
<evidence type="ECO:0000259" key="5">
    <source>
        <dbReference type="PROSITE" id="PS50942"/>
    </source>
</evidence>
<gene>
    <name evidence="6" type="ORF">ACMD2_00376</name>
</gene>
<name>A0A199URH7_ANACO</name>
<dbReference type="STRING" id="4615.A0A199URH7"/>
<protein>
    <submittedName>
        <fullName evidence="6">Epsin-3</fullName>
    </submittedName>
</protein>
<comment type="subcellular location">
    <subcellularLocation>
        <location evidence="1">Cytoplasmic vesicle</location>
        <location evidence="1">Clathrin-coated vesicle</location>
    </subcellularLocation>
    <subcellularLocation>
        <location evidence="2">Golgi apparatus</location>
    </subcellularLocation>
</comment>
<accession>A0A199URH7</accession>
<dbReference type="PROSITE" id="PS50942">
    <property type="entry name" value="ENTH"/>
    <property type="match status" value="1"/>
</dbReference>
<dbReference type="CDD" id="cd03571">
    <property type="entry name" value="ENTH"/>
    <property type="match status" value="1"/>
</dbReference>